<reference evidence="2 3" key="1">
    <citation type="submission" date="2024-02" db="EMBL/GenBank/DDBJ databases">
        <title>High-quality chromosome-scale genome assembly of Pensacola bahiagrass (Paspalum notatum Flugge var. saurae).</title>
        <authorList>
            <person name="Vega J.M."/>
            <person name="Podio M."/>
            <person name="Orjuela J."/>
            <person name="Siena L.A."/>
            <person name="Pessino S.C."/>
            <person name="Combes M.C."/>
            <person name="Mariac C."/>
            <person name="Albertini E."/>
            <person name="Pupilli F."/>
            <person name="Ortiz J.P.A."/>
            <person name="Leblanc O."/>
        </authorList>
    </citation>
    <scope>NUCLEOTIDE SEQUENCE [LARGE SCALE GENOMIC DNA]</scope>
    <source>
        <strain evidence="2">R1</strain>
        <tissue evidence="2">Leaf</tissue>
    </source>
</reference>
<feature type="domain" description="Replication protein A 70 kDa DNA-binding subunit B/D first OB fold" evidence="1">
    <location>
        <begin position="147"/>
        <end position="205"/>
    </location>
</feature>
<keyword evidence="3" id="KW-1185">Reference proteome</keyword>
<gene>
    <name evidence="2" type="ORF">U9M48_030687</name>
</gene>
<evidence type="ECO:0000259" key="1">
    <source>
        <dbReference type="Pfam" id="PF02721"/>
    </source>
</evidence>
<dbReference type="Pfam" id="PF02721">
    <property type="entry name" value="DUF223"/>
    <property type="match status" value="1"/>
</dbReference>
<protein>
    <recommendedName>
        <fullName evidence="1">Replication protein A 70 kDa DNA-binding subunit B/D first OB fold domain-containing protein</fullName>
    </recommendedName>
</protein>
<dbReference type="PANTHER" id="PTHR45786:SF74">
    <property type="entry name" value="ATP-DEPENDENT DNA HELICASE"/>
    <property type="match status" value="1"/>
</dbReference>
<dbReference type="SUPFAM" id="SSF50249">
    <property type="entry name" value="Nucleic acid-binding proteins"/>
    <property type="match status" value="1"/>
</dbReference>
<dbReference type="Proteomes" id="UP001341281">
    <property type="component" value="Chromosome 07"/>
</dbReference>
<accession>A0AAQ3U0Y5</accession>
<dbReference type="Gene3D" id="2.40.50.140">
    <property type="entry name" value="Nucleic acid-binding proteins"/>
    <property type="match status" value="1"/>
</dbReference>
<name>A0AAQ3U0Y5_PASNO</name>
<dbReference type="PANTHER" id="PTHR45786">
    <property type="entry name" value="DNA BINDING PROTEIN-LIKE"/>
    <property type="match status" value="1"/>
</dbReference>
<dbReference type="EMBL" id="CP144751">
    <property type="protein sequence ID" value="WVZ83550.1"/>
    <property type="molecule type" value="Genomic_DNA"/>
</dbReference>
<dbReference type="AlphaFoldDB" id="A0AAQ3U0Y5"/>
<dbReference type="InterPro" id="IPR003871">
    <property type="entry name" value="RFA1B/D_OB_1st"/>
</dbReference>
<sequence length="207" mass="23541">MGGNIDKKINDGEGPYVFRVNGQIHHRIGSLLPVPNNCPKFAELYIFDTKNEIENRIRAITNEEPSEKDLDPKIVTGLQRILDECNPLVKIFRRARDFLEHHKGIDIAIRIIGADKETIDSWISVEIPDPETDPLGYALVAEHMNITPLSQLRPGIYNYVICVRISRVWEFHGKNDHDTIKHLDLVIIDQKGTAMYAEVPPEAISNL</sequence>
<evidence type="ECO:0000313" key="3">
    <source>
        <dbReference type="Proteomes" id="UP001341281"/>
    </source>
</evidence>
<dbReference type="InterPro" id="IPR012340">
    <property type="entry name" value="NA-bd_OB-fold"/>
</dbReference>
<organism evidence="2 3">
    <name type="scientific">Paspalum notatum var. saurae</name>
    <dbReference type="NCBI Taxonomy" id="547442"/>
    <lineage>
        <taxon>Eukaryota</taxon>
        <taxon>Viridiplantae</taxon>
        <taxon>Streptophyta</taxon>
        <taxon>Embryophyta</taxon>
        <taxon>Tracheophyta</taxon>
        <taxon>Spermatophyta</taxon>
        <taxon>Magnoliopsida</taxon>
        <taxon>Liliopsida</taxon>
        <taxon>Poales</taxon>
        <taxon>Poaceae</taxon>
        <taxon>PACMAD clade</taxon>
        <taxon>Panicoideae</taxon>
        <taxon>Andropogonodae</taxon>
        <taxon>Paspaleae</taxon>
        <taxon>Paspalinae</taxon>
        <taxon>Paspalum</taxon>
    </lineage>
</organism>
<evidence type="ECO:0000313" key="2">
    <source>
        <dbReference type="EMBL" id="WVZ83550.1"/>
    </source>
</evidence>
<proteinExistence type="predicted"/>